<organism evidence="1 2">
    <name type="scientific">Allopseudospirillum japonicum</name>
    <dbReference type="NCBI Taxonomy" id="64971"/>
    <lineage>
        <taxon>Bacteria</taxon>
        <taxon>Pseudomonadati</taxon>
        <taxon>Pseudomonadota</taxon>
        <taxon>Gammaproteobacteria</taxon>
        <taxon>Oceanospirillales</taxon>
        <taxon>Oceanospirillaceae</taxon>
        <taxon>Allopseudospirillum</taxon>
    </lineage>
</organism>
<dbReference type="EMBL" id="FNYH01000017">
    <property type="protein sequence ID" value="SEI90736.1"/>
    <property type="molecule type" value="Genomic_DNA"/>
</dbReference>
<proteinExistence type="predicted"/>
<evidence type="ECO:0000313" key="1">
    <source>
        <dbReference type="EMBL" id="SEI90736.1"/>
    </source>
</evidence>
<dbReference type="STRING" id="64971.SAMN05421831_1176"/>
<dbReference type="RefSeq" id="WP_177166899.1">
    <property type="nucleotide sequence ID" value="NZ_FNYH01000017.1"/>
</dbReference>
<sequence>MQLDYDNPFWRFSLRLYRLPSIERACLHLQDTTGASVNELLFALWLAQQRFAFTQDWERARQGVRAWQQKYTQSLRAQRRELKRLALELPESPVSSLYQLIQKAELLAEQQEQALLYYCYQQEQGMQKVSQRHGALCTNLVTCFPAGQSIARPSLEVLLGVTLEGPLVNECANRILEAYASENV</sequence>
<dbReference type="Proteomes" id="UP000242999">
    <property type="component" value="Unassembled WGS sequence"/>
</dbReference>
<dbReference type="InterPro" id="IPR012659">
    <property type="entry name" value="CHP02444"/>
</dbReference>
<keyword evidence="2" id="KW-1185">Reference proteome</keyword>
<protein>
    <submittedName>
        <fullName evidence="1">TIGR02444 family protein</fullName>
    </submittedName>
</protein>
<gene>
    <name evidence="1" type="ORF">SAMN05421831_1176</name>
</gene>
<name>A0A1H6UGH3_9GAMM</name>
<dbReference type="AlphaFoldDB" id="A0A1H6UGH3"/>
<dbReference type="NCBIfam" id="TIGR02444">
    <property type="entry name" value="TIGR02444 family protein"/>
    <property type="match status" value="1"/>
</dbReference>
<dbReference type="Pfam" id="PF09523">
    <property type="entry name" value="DUF2390"/>
    <property type="match status" value="1"/>
</dbReference>
<accession>A0A1H6UGH3</accession>
<reference evidence="2" key="1">
    <citation type="submission" date="2016-10" db="EMBL/GenBank/DDBJ databases">
        <authorList>
            <person name="Varghese N."/>
            <person name="Submissions S."/>
        </authorList>
    </citation>
    <scope>NUCLEOTIDE SEQUENCE [LARGE SCALE GENOMIC DNA]</scope>
    <source>
        <strain evidence="2">DSM 7165</strain>
    </source>
</reference>
<evidence type="ECO:0000313" key="2">
    <source>
        <dbReference type="Proteomes" id="UP000242999"/>
    </source>
</evidence>